<protein>
    <recommendedName>
        <fullName evidence="7">Chromosome segregation in meiosis protein</fullName>
    </recommendedName>
</protein>
<reference evidence="10" key="1">
    <citation type="journal article" date="2021" name="J Fungi (Basel)">
        <title>Virulence traits and population genomics of the black yeast Aureobasidium melanogenum.</title>
        <authorList>
            <person name="Cernosa A."/>
            <person name="Sun X."/>
            <person name="Gostincar C."/>
            <person name="Fang C."/>
            <person name="Gunde-Cimerman N."/>
            <person name="Song Z."/>
        </authorList>
    </citation>
    <scope>NUCLEOTIDE SEQUENCE</scope>
    <source>
        <strain evidence="10">EXF-9911</strain>
    </source>
</reference>
<proteinExistence type="inferred from homology"/>
<feature type="compositionally biased region" description="Polar residues" evidence="8">
    <location>
        <begin position="338"/>
        <end position="347"/>
    </location>
</feature>
<dbReference type="GO" id="GO:0043111">
    <property type="term" value="P:replication fork arrest"/>
    <property type="evidence" value="ECO:0007669"/>
    <property type="project" value="TreeGrafter"/>
</dbReference>
<accession>A0A9P8ES04</accession>
<keyword evidence="4" id="KW-0236">DNA replication inhibitor</keyword>
<evidence type="ECO:0000256" key="5">
    <source>
        <dbReference type="ARBA" id="ARBA00023242"/>
    </source>
</evidence>
<evidence type="ECO:0000256" key="1">
    <source>
        <dbReference type="ARBA" id="ARBA00004123"/>
    </source>
</evidence>
<dbReference type="AlphaFoldDB" id="A0A9P8ES04"/>
<dbReference type="InterPro" id="IPR040038">
    <property type="entry name" value="TIPIN/Csm3/Swi3"/>
</dbReference>
<dbReference type="PANTHER" id="PTHR13220:SF11">
    <property type="entry name" value="TIMELESS-INTERACTING PROTEIN"/>
    <property type="match status" value="1"/>
</dbReference>
<feature type="compositionally biased region" description="Acidic residues" evidence="8">
    <location>
        <begin position="307"/>
        <end position="317"/>
    </location>
</feature>
<dbReference type="InterPro" id="IPR012923">
    <property type="entry name" value="Csm3"/>
</dbReference>
<evidence type="ECO:0000256" key="2">
    <source>
        <dbReference type="ARBA" id="ARBA00006075"/>
    </source>
</evidence>
<comment type="function">
    <text evidence="7">Plays an important role in the control of DNA replication and the maintenance of replication fork stability.</text>
</comment>
<evidence type="ECO:0000259" key="9">
    <source>
        <dbReference type="Pfam" id="PF07962"/>
    </source>
</evidence>
<evidence type="ECO:0000256" key="7">
    <source>
        <dbReference type="RuleBase" id="RU366049"/>
    </source>
</evidence>
<dbReference type="GO" id="GO:0000076">
    <property type="term" value="P:DNA replication checkpoint signaling"/>
    <property type="evidence" value="ECO:0007669"/>
    <property type="project" value="UniProtKB-UniRule"/>
</dbReference>
<evidence type="ECO:0000313" key="11">
    <source>
        <dbReference type="Proteomes" id="UP000779574"/>
    </source>
</evidence>
<keyword evidence="3 7" id="KW-0227">DNA damage</keyword>
<reference evidence="10" key="2">
    <citation type="submission" date="2021-08" db="EMBL/GenBank/DDBJ databases">
        <authorList>
            <person name="Gostincar C."/>
            <person name="Sun X."/>
            <person name="Song Z."/>
            <person name="Gunde-Cimerman N."/>
        </authorList>
    </citation>
    <scope>NUCLEOTIDE SEQUENCE</scope>
    <source>
        <strain evidence="10">EXF-9911</strain>
    </source>
</reference>
<dbReference type="GO" id="GO:0003677">
    <property type="term" value="F:DNA binding"/>
    <property type="evidence" value="ECO:0007669"/>
    <property type="project" value="TreeGrafter"/>
</dbReference>
<dbReference type="PANTHER" id="PTHR13220">
    <property type="entry name" value="TIMELESS INTERACTING-RELATED"/>
    <property type="match status" value="1"/>
</dbReference>
<name>A0A9P8ES04_AURME</name>
<evidence type="ECO:0000313" key="10">
    <source>
        <dbReference type="EMBL" id="KAG9695914.1"/>
    </source>
</evidence>
<dbReference type="EMBL" id="JAHFXF010000117">
    <property type="protein sequence ID" value="KAG9695914.1"/>
    <property type="molecule type" value="Genomic_DNA"/>
</dbReference>
<gene>
    <name evidence="10" type="ORF">KCU76_g4138</name>
</gene>
<evidence type="ECO:0000256" key="3">
    <source>
        <dbReference type="ARBA" id="ARBA00022763"/>
    </source>
</evidence>
<comment type="subcellular location">
    <subcellularLocation>
        <location evidence="1 7">Nucleus</location>
    </subcellularLocation>
</comment>
<keyword evidence="6 7" id="KW-0131">Cell cycle</keyword>
<feature type="compositionally biased region" description="Polar residues" evidence="8">
    <location>
        <begin position="257"/>
        <end position="271"/>
    </location>
</feature>
<dbReference type="Proteomes" id="UP000779574">
    <property type="component" value="Unassembled WGS sequence"/>
</dbReference>
<evidence type="ECO:0000256" key="6">
    <source>
        <dbReference type="ARBA" id="ARBA00023306"/>
    </source>
</evidence>
<feature type="compositionally biased region" description="Acidic residues" evidence="8">
    <location>
        <begin position="274"/>
        <end position="284"/>
    </location>
</feature>
<dbReference type="GO" id="GO:0031298">
    <property type="term" value="C:replication fork protection complex"/>
    <property type="evidence" value="ECO:0007669"/>
    <property type="project" value="TreeGrafter"/>
</dbReference>
<organism evidence="10 11">
    <name type="scientific">Aureobasidium melanogenum</name>
    <name type="common">Aureobasidium pullulans var. melanogenum</name>
    <dbReference type="NCBI Taxonomy" id="46634"/>
    <lineage>
        <taxon>Eukaryota</taxon>
        <taxon>Fungi</taxon>
        <taxon>Dikarya</taxon>
        <taxon>Ascomycota</taxon>
        <taxon>Pezizomycotina</taxon>
        <taxon>Dothideomycetes</taxon>
        <taxon>Dothideomycetidae</taxon>
        <taxon>Dothideales</taxon>
        <taxon>Saccotheciaceae</taxon>
        <taxon>Aureobasidium</taxon>
    </lineage>
</organism>
<sequence length="366" mass="41095">MCEQRKFAGASSGTTFGRTVSWFVEANLARNALSRVSHTFGGVVLISNILIQIPWRQDREIPDMPAAVPSGVRPTVERDDLDDIFNYDASINATFDQHQDDANNNNTVQDQHDVPVNIDEEVKVTKKRKPVAKLDEDRLLSQQGIPKLRKISKDRIQIKGKGHEFSDMARLLNTYQLWLDDLFPKAKFMDGVSMIEKLGHKKRMQMMRREWIQEGKPKPPRDDDEEDFVIPDENAVPENSNAHNSEEQPNHTESRPEAQSNGGTQGGNNHNPFGEEEPDEDELDVLLAESESAQLPNTKQNNTQPAEDQEPDEDELDALMAEDAMNDGVPKSLFGGPVSSTTATNAASRPRDEFDDDEEAMAGMDW</sequence>
<comment type="similarity">
    <text evidence="2 7">Belongs to the CSM3 family.</text>
</comment>
<feature type="compositionally biased region" description="Polar residues" evidence="8">
    <location>
        <begin position="292"/>
        <end position="303"/>
    </location>
</feature>
<dbReference type="OrthoDB" id="437078at2759"/>
<feature type="non-terminal residue" evidence="10">
    <location>
        <position position="1"/>
    </location>
</feature>
<dbReference type="GO" id="GO:0031297">
    <property type="term" value="P:replication fork processing"/>
    <property type="evidence" value="ECO:0007669"/>
    <property type="project" value="UniProtKB-UniRule"/>
</dbReference>
<feature type="compositionally biased region" description="Basic and acidic residues" evidence="8">
    <location>
        <begin position="244"/>
        <end position="256"/>
    </location>
</feature>
<feature type="region of interest" description="Disordered" evidence="8">
    <location>
        <begin position="234"/>
        <end position="366"/>
    </location>
</feature>
<feature type="domain" description="Chromosome segregation in meiosis protein 3" evidence="9">
    <location>
        <begin position="133"/>
        <end position="215"/>
    </location>
</feature>
<evidence type="ECO:0000256" key="8">
    <source>
        <dbReference type="SAM" id="MobiDB-lite"/>
    </source>
</evidence>
<keyword evidence="5 7" id="KW-0539">Nucleus</keyword>
<comment type="caution">
    <text evidence="10">The sequence shown here is derived from an EMBL/GenBank/DDBJ whole genome shotgun (WGS) entry which is preliminary data.</text>
</comment>
<dbReference type="Pfam" id="PF07962">
    <property type="entry name" value="Swi3"/>
    <property type="match status" value="1"/>
</dbReference>
<evidence type="ECO:0000256" key="4">
    <source>
        <dbReference type="ARBA" id="ARBA00022880"/>
    </source>
</evidence>
<dbReference type="GO" id="GO:0006974">
    <property type="term" value="P:DNA damage response"/>
    <property type="evidence" value="ECO:0007669"/>
    <property type="project" value="UniProtKB-KW"/>
</dbReference>